<dbReference type="InterPro" id="IPR043504">
    <property type="entry name" value="Peptidase_S1_PA_chymotrypsin"/>
</dbReference>
<dbReference type="Proteomes" id="UP000053240">
    <property type="component" value="Unassembled WGS sequence"/>
</dbReference>
<dbReference type="AlphaFoldDB" id="A0A0N0PBS3"/>
<organism evidence="1 2">
    <name type="scientific">Papilio machaon</name>
    <name type="common">Old World swallowtail butterfly</name>
    <dbReference type="NCBI Taxonomy" id="76193"/>
    <lineage>
        <taxon>Eukaryota</taxon>
        <taxon>Metazoa</taxon>
        <taxon>Ecdysozoa</taxon>
        <taxon>Arthropoda</taxon>
        <taxon>Hexapoda</taxon>
        <taxon>Insecta</taxon>
        <taxon>Pterygota</taxon>
        <taxon>Neoptera</taxon>
        <taxon>Endopterygota</taxon>
        <taxon>Lepidoptera</taxon>
        <taxon>Glossata</taxon>
        <taxon>Ditrysia</taxon>
        <taxon>Papilionoidea</taxon>
        <taxon>Papilionidae</taxon>
        <taxon>Papilioninae</taxon>
        <taxon>Papilio</taxon>
    </lineage>
</organism>
<dbReference type="Gene3D" id="2.40.10.10">
    <property type="entry name" value="Trypsin-like serine proteases"/>
    <property type="match status" value="1"/>
</dbReference>
<sequence length="151" mass="16175">MLDSFLLPIPECSETVQAVGYSSQPSSPKNPSSPLMLLVISGGDLGGPRKQILLIVSSAKRLLIELQIYTHNAFKVPTHATVILFSHKLLAPDPVFGSAPAINDVALLILVSPFNLEDAPHIGVACLSPRVPSPATNCYSMGWGKDFQQKN</sequence>
<name>A0A0N0PBS3_PAPMA</name>
<dbReference type="InterPro" id="IPR009003">
    <property type="entry name" value="Peptidase_S1_PA"/>
</dbReference>
<gene>
    <name evidence="1" type="ORF">RR48_00896</name>
</gene>
<dbReference type="EMBL" id="KQ460897">
    <property type="protein sequence ID" value="KPJ10832.1"/>
    <property type="molecule type" value="Genomic_DNA"/>
</dbReference>
<dbReference type="SUPFAM" id="SSF50494">
    <property type="entry name" value="Trypsin-like serine proteases"/>
    <property type="match status" value="1"/>
</dbReference>
<evidence type="ECO:0008006" key="3">
    <source>
        <dbReference type="Google" id="ProtNLM"/>
    </source>
</evidence>
<dbReference type="InParanoid" id="A0A0N0PBS3"/>
<evidence type="ECO:0000313" key="1">
    <source>
        <dbReference type="EMBL" id="KPJ10832.1"/>
    </source>
</evidence>
<evidence type="ECO:0000313" key="2">
    <source>
        <dbReference type="Proteomes" id="UP000053240"/>
    </source>
</evidence>
<accession>A0A0N0PBS3</accession>
<keyword evidence="2" id="KW-1185">Reference proteome</keyword>
<protein>
    <recommendedName>
        <fullName evidence="3">Peptidase S1 domain-containing protein</fullName>
    </recommendedName>
</protein>
<proteinExistence type="predicted"/>
<reference evidence="1 2" key="1">
    <citation type="journal article" date="2015" name="Nat. Commun.">
        <title>Outbred genome sequencing and CRISPR/Cas9 gene editing in butterflies.</title>
        <authorList>
            <person name="Li X."/>
            <person name="Fan D."/>
            <person name="Zhang W."/>
            <person name="Liu G."/>
            <person name="Zhang L."/>
            <person name="Zhao L."/>
            <person name="Fang X."/>
            <person name="Chen L."/>
            <person name="Dong Y."/>
            <person name="Chen Y."/>
            <person name="Ding Y."/>
            <person name="Zhao R."/>
            <person name="Feng M."/>
            <person name="Zhu Y."/>
            <person name="Feng Y."/>
            <person name="Jiang X."/>
            <person name="Zhu D."/>
            <person name="Xiang H."/>
            <person name="Feng X."/>
            <person name="Li S."/>
            <person name="Wang J."/>
            <person name="Zhang G."/>
            <person name="Kronforst M.R."/>
            <person name="Wang W."/>
        </authorList>
    </citation>
    <scope>NUCLEOTIDE SEQUENCE [LARGE SCALE GENOMIC DNA]</scope>
    <source>
        <strain evidence="1">Ya'a_city_454_Pm</strain>
        <tissue evidence="1">Whole body</tissue>
    </source>
</reference>